<dbReference type="EMBL" id="JBBWUH010000006">
    <property type="protein sequence ID" value="KAK8164076.1"/>
    <property type="molecule type" value="Genomic_DNA"/>
</dbReference>
<reference evidence="2 3" key="1">
    <citation type="journal article" date="2022" name="G3 (Bethesda)">
        <title>Enemy or ally: a genomic approach to elucidate the lifestyle of Phyllosticta citrichinaensis.</title>
        <authorList>
            <person name="Buijs V.A."/>
            <person name="Groenewald J.Z."/>
            <person name="Haridas S."/>
            <person name="LaButti K.M."/>
            <person name="Lipzen A."/>
            <person name="Martin F.M."/>
            <person name="Barry K."/>
            <person name="Grigoriev I.V."/>
            <person name="Crous P.W."/>
            <person name="Seidl M.F."/>
        </authorList>
    </citation>
    <scope>NUCLEOTIDE SEQUENCE [LARGE SCALE GENOMIC DNA]</scope>
    <source>
        <strain evidence="2 3">CBS 129764</strain>
    </source>
</reference>
<dbReference type="InterPro" id="IPR039719">
    <property type="entry name" value="FBXO28"/>
</dbReference>
<proteinExistence type="predicted"/>
<evidence type="ECO:0008006" key="4">
    <source>
        <dbReference type="Google" id="ProtNLM"/>
    </source>
</evidence>
<accession>A0ABR1XRE5</accession>
<evidence type="ECO:0000256" key="1">
    <source>
        <dbReference type="SAM" id="MobiDB-lite"/>
    </source>
</evidence>
<feature type="region of interest" description="Disordered" evidence="1">
    <location>
        <begin position="623"/>
        <end position="642"/>
    </location>
</feature>
<comment type="caution">
    <text evidence="2">The sequence shown here is derived from an EMBL/GenBank/DDBJ whole genome shotgun (WGS) entry which is preliminary data.</text>
</comment>
<dbReference type="PANTHER" id="PTHR13252">
    <property type="entry name" value="F-BOX ONLY PROTEIN 28"/>
    <property type="match status" value="1"/>
</dbReference>
<gene>
    <name evidence="2" type="ORF">IWX90DRAFT_478738</name>
</gene>
<sequence>MPFLSFTITKTGSRKVGGLTIDGLLPPGGRQQPEAARMGDLLIDGDQRRQSGSDLTGALDHYRTPFPIPFVHTSQCQLVARLEYLVIFYAHSHRYRPWKPSLTSLSSTFSPASSLHSKPPRHHRSKQLLLTSDTVLEPDDVITTQSVSRRFLAVARDASLWKIVWWDPAHAPPRRHNGSTEENGPLSFLSMRSMRRSLATPALPGEKLDFYDEYIAAHAPICTSWICKSWTEKGFESAHHDVGFDEVIGLGVYYNDTTQRAELIFAPMDDGSICAWDINRDSSAKRGEVVSRTRPGLLREASRRDGAIGVASRVDHGNDGVSIDWRSKRGYFAVSSTLNEVDLQTLQIISEQKFPSVVLTLSEARHPIPMTVGTTETIHLHDVRQSVVSSGPDFSLRCESMTDTDTRSSICDLNPAPISRPLVCQHKPLSILHLPLPGAADVSNFIWVAGRFPSLLHYDRRYFPKLAGNIYSGGDLSSLTYLTNPFVDWDSHTYCDGTDTTIVAAGGYKGKGSLELHGVNAESGCTLPKQPSTTNRNYSSMFRILSIATQGARLVGSDGNGNINWWYRDGRTKARTYNINDPVRNGASSIQDNVDHVYEQYASDIPSDDWEPRQPDIAWKIKPSIAPGPSSNSSPTTGTRGINEEDLIIQTDNGRIGLVGFGEANALEPEWHEAAENAAEVEHHRQEKMYGRMMRQALEEHTRELNWMRGLGLAP</sequence>
<feature type="compositionally biased region" description="Low complexity" evidence="1">
    <location>
        <begin position="627"/>
        <end position="641"/>
    </location>
</feature>
<protein>
    <recommendedName>
        <fullName evidence="4">F-box domain-containing protein</fullName>
    </recommendedName>
</protein>
<keyword evidence="3" id="KW-1185">Reference proteome</keyword>
<evidence type="ECO:0000313" key="3">
    <source>
        <dbReference type="Proteomes" id="UP001456524"/>
    </source>
</evidence>
<name>A0ABR1XRE5_9PEZI</name>
<evidence type="ECO:0000313" key="2">
    <source>
        <dbReference type="EMBL" id="KAK8164076.1"/>
    </source>
</evidence>
<dbReference type="PANTHER" id="PTHR13252:SF9">
    <property type="entry name" value="F-BOX ONLY PROTEIN 28"/>
    <property type="match status" value="1"/>
</dbReference>
<dbReference type="Proteomes" id="UP001456524">
    <property type="component" value="Unassembled WGS sequence"/>
</dbReference>
<organism evidence="2 3">
    <name type="scientific">Phyllosticta citrichinensis</name>
    <dbReference type="NCBI Taxonomy" id="1130410"/>
    <lineage>
        <taxon>Eukaryota</taxon>
        <taxon>Fungi</taxon>
        <taxon>Dikarya</taxon>
        <taxon>Ascomycota</taxon>
        <taxon>Pezizomycotina</taxon>
        <taxon>Dothideomycetes</taxon>
        <taxon>Dothideomycetes incertae sedis</taxon>
        <taxon>Botryosphaeriales</taxon>
        <taxon>Phyllostictaceae</taxon>
        <taxon>Phyllosticta</taxon>
    </lineage>
</organism>